<gene>
    <name evidence="1" type="ORF">MUN86_27065</name>
</gene>
<name>A0ABY4GEK0_9BACT</name>
<keyword evidence="2" id="KW-1185">Reference proteome</keyword>
<sequence>MVHDARFGSHAQTPVQRQWVLAQMQAFLPRLKARNSPSAQQLYARYVAGELSWAAMRQALDAATEAGRVG</sequence>
<reference evidence="1" key="1">
    <citation type="submission" date="2022-04" db="EMBL/GenBank/DDBJ databases">
        <title>Hymenobacter sp. isolated from the air.</title>
        <authorList>
            <person name="Won M."/>
            <person name="Lee C.-M."/>
            <person name="Woen H.-Y."/>
            <person name="Kwon S.-W."/>
        </authorList>
    </citation>
    <scope>NUCLEOTIDE SEQUENCE</scope>
    <source>
        <strain evidence="1">5420S-77</strain>
        <plasmid evidence="1">unnamed4</plasmid>
    </source>
</reference>
<geneLocation type="plasmid" evidence="1 2">
    <name>unnamed4</name>
</geneLocation>
<keyword evidence="1" id="KW-0614">Plasmid</keyword>
<dbReference type="Proteomes" id="UP000830401">
    <property type="component" value="Plasmid unnamed4"/>
</dbReference>
<accession>A0ABY4GEK0</accession>
<evidence type="ECO:0000313" key="2">
    <source>
        <dbReference type="Proteomes" id="UP000830401"/>
    </source>
</evidence>
<dbReference type="RefSeq" id="WP_245127108.1">
    <property type="nucleotide sequence ID" value="NZ_CP095065.1"/>
</dbReference>
<evidence type="ECO:0000313" key="1">
    <source>
        <dbReference type="EMBL" id="UOQ69358.1"/>
    </source>
</evidence>
<evidence type="ECO:0008006" key="3">
    <source>
        <dbReference type="Google" id="ProtNLM"/>
    </source>
</evidence>
<protein>
    <recommendedName>
        <fullName evidence="3">Antitoxin VbhA domain-containing protein</fullName>
    </recommendedName>
</protein>
<organism evidence="1 2">
    <name type="scientific">Hymenobacter volaticus</name>
    <dbReference type="NCBI Taxonomy" id="2932254"/>
    <lineage>
        <taxon>Bacteria</taxon>
        <taxon>Pseudomonadati</taxon>
        <taxon>Bacteroidota</taxon>
        <taxon>Cytophagia</taxon>
        <taxon>Cytophagales</taxon>
        <taxon>Hymenobacteraceae</taxon>
        <taxon>Hymenobacter</taxon>
    </lineage>
</organism>
<dbReference type="EMBL" id="CP095065">
    <property type="protein sequence ID" value="UOQ69358.1"/>
    <property type="molecule type" value="Genomic_DNA"/>
</dbReference>
<proteinExistence type="predicted"/>